<feature type="compositionally biased region" description="Basic and acidic residues" evidence="1">
    <location>
        <begin position="285"/>
        <end position="297"/>
    </location>
</feature>
<reference evidence="3" key="1">
    <citation type="submission" date="2023-06" db="EMBL/GenBank/DDBJ databases">
        <title>Draft genome of Marssonina rosae.</title>
        <authorList>
            <person name="Cheng Q."/>
        </authorList>
    </citation>
    <scope>NUCLEOTIDE SEQUENCE</scope>
    <source>
        <strain evidence="3">R4</strain>
    </source>
</reference>
<proteinExistence type="predicted"/>
<protein>
    <recommendedName>
        <fullName evidence="2">F-box domain-containing protein</fullName>
    </recommendedName>
</protein>
<feature type="domain" description="F-box" evidence="2">
    <location>
        <begin position="1"/>
        <end position="46"/>
    </location>
</feature>
<evidence type="ECO:0000313" key="3">
    <source>
        <dbReference type="EMBL" id="KAK2628081.1"/>
    </source>
</evidence>
<dbReference type="PROSITE" id="PS50181">
    <property type="entry name" value="FBOX"/>
    <property type="match status" value="1"/>
</dbReference>
<dbReference type="AlphaFoldDB" id="A0AAD9WG82"/>
<organism evidence="3 4">
    <name type="scientific">Diplocarpon rosae</name>
    <dbReference type="NCBI Taxonomy" id="946125"/>
    <lineage>
        <taxon>Eukaryota</taxon>
        <taxon>Fungi</taxon>
        <taxon>Dikarya</taxon>
        <taxon>Ascomycota</taxon>
        <taxon>Pezizomycotina</taxon>
        <taxon>Leotiomycetes</taxon>
        <taxon>Helotiales</taxon>
        <taxon>Drepanopezizaceae</taxon>
        <taxon>Diplocarpon</taxon>
    </lineage>
</organism>
<name>A0AAD9WG82_9HELO</name>
<dbReference type="SUPFAM" id="SSF81383">
    <property type="entry name" value="F-box domain"/>
    <property type="match status" value="1"/>
</dbReference>
<dbReference type="CDD" id="cd09917">
    <property type="entry name" value="F-box_SF"/>
    <property type="match status" value="1"/>
</dbReference>
<feature type="region of interest" description="Disordered" evidence="1">
    <location>
        <begin position="280"/>
        <end position="302"/>
    </location>
</feature>
<evidence type="ECO:0000313" key="4">
    <source>
        <dbReference type="Proteomes" id="UP001285354"/>
    </source>
</evidence>
<accession>A0AAD9WG82</accession>
<dbReference type="Gene3D" id="1.20.1280.50">
    <property type="match status" value="1"/>
</dbReference>
<evidence type="ECO:0000256" key="1">
    <source>
        <dbReference type="SAM" id="MobiDB-lite"/>
    </source>
</evidence>
<keyword evidence="4" id="KW-1185">Reference proteome</keyword>
<dbReference type="InterPro" id="IPR001810">
    <property type="entry name" value="F-box_dom"/>
</dbReference>
<dbReference type="SMART" id="SM00256">
    <property type="entry name" value="FBOX"/>
    <property type="match status" value="1"/>
</dbReference>
<dbReference type="Proteomes" id="UP001285354">
    <property type="component" value="Unassembled WGS sequence"/>
</dbReference>
<dbReference type="EMBL" id="JAUBYV010000003">
    <property type="protein sequence ID" value="KAK2628081.1"/>
    <property type="molecule type" value="Genomic_DNA"/>
</dbReference>
<evidence type="ECO:0000259" key="2">
    <source>
        <dbReference type="PROSITE" id="PS50181"/>
    </source>
</evidence>
<dbReference type="Pfam" id="PF12937">
    <property type="entry name" value="F-box-like"/>
    <property type="match status" value="1"/>
</dbReference>
<sequence length="497" mass="57722">MDITALPNDVFLIIAEHLTPRDLVASRSVSKCFYAVFTESDLNRRLLLKHFPRSRELRCVDHSTSHDWAQDFSRVARRYRRLQAGIPSSAENIPLAKSLVLPAWSRHFAVSPWERHLQFEGRIAPFHYPDPLWAYDQGVLIYPSAESQSFVLYNLNAGTKSDIDIESEKKIVRRIRMNEDVLLFEWCEPESYHQLNENESVYRHFATAYDVKESRGGQMSVVFRNEWKIHFLGMPLNSSDRFFSTHSSDHYALYVWQPNRSAWGEDEPIESLAIWDISSPSPYRPSEDPAGKGKPDDSSEGPRVIRRFSFVDLDFYQIRQRSTPVLHRLGLDENHVYVIEEDHRWLVGNQASNTLPRLHRVKTTGIPFHTGPRWQDECGADGDINMSFCERRSQTRRPGKAPCWRHEEFPYLTISESVDSAAGVVFSARHWFMLEKLSINVEPKVMAGPEDGISLIDHLWQQLLNKGRICGDERWLIGENNKQEVVVMHFDDRKRTK</sequence>
<gene>
    <name evidence="3" type="ORF">QTJ16_002727</name>
</gene>
<dbReference type="InterPro" id="IPR036047">
    <property type="entry name" value="F-box-like_dom_sf"/>
</dbReference>
<comment type="caution">
    <text evidence="3">The sequence shown here is derived from an EMBL/GenBank/DDBJ whole genome shotgun (WGS) entry which is preliminary data.</text>
</comment>